<name>A0A0K8IWK4_9CAUD</name>
<sequence>MDMKNVIDILREHNPELKLRVGELMQDIAEQMCGSVNCVGIHCDDCPFQRQNDPDDAVAVMGSMIEEMY</sequence>
<dbReference type="EMBL" id="LN878149">
    <property type="protein sequence ID" value="CUH74593.1"/>
    <property type="molecule type" value="Genomic_DNA"/>
</dbReference>
<dbReference type="GeneID" id="26794612"/>
<dbReference type="Proteomes" id="UP000203587">
    <property type="component" value="Segment"/>
</dbReference>
<protein>
    <submittedName>
        <fullName evidence="1">Uncharacterized protein</fullName>
    </submittedName>
</protein>
<reference evidence="2" key="1">
    <citation type="submission" date="2015-08" db="EMBL/GenBank/DDBJ databases">
        <title>Cronobacter phage Dev-CD-23823.</title>
        <authorList>
            <person name="Kajsik M."/>
            <person name="Drahovska H."/>
        </authorList>
    </citation>
    <scope>NUCLEOTIDE SEQUENCE [LARGE SCALE GENOMIC DNA]</scope>
</reference>
<dbReference type="KEGG" id="vg:26794612"/>
<proteinExistence type="predicted"/>
<keyword evidence="2" id="KW-1185">Reference proteome</keyword>
<gene>
    <name evidence="1" type="primary">gp18</name>
</gene>
<accession>A0A0K8IWK4</accession>
<evidence type="ECO:0000313" key="1">
    <source>
        <dbReference type="EMBL" id="CUH74593.1"/>
    </source>
</evidence>
<evidence type="ECO:0000313" key="2">
    <source>
        <dbReference type="Proteomes" id="UP000203587"/>
    </source>
</evidence>
<dbReference type="RefSeq" id="YP_009223392.1">
    <property type="nucleotide sequence ID" value="NC_029070.1"/>
</dbReference>
<organism evidence="1 2">
    <name type="scientific">Cronobacter phage Dev-CD-23823</name>
    <dbReference type="NCBI Taxonomy" id="1712539"/>
    <lineage>
        <taxon>Viruses</taxon>
        <taxon>Duplodnaviria</taxon>
        <taxon>Heunggongvirae</taxon>
        <taxon>Uroviricota</taxon>
        <taxon>Caudoviricetes</taxon>
        <taxon>Autographivirales</taxon>
        <taxon>Autonotataviridae</taxon>
        <taxon>Melnykvirinae</taxon>
        <taxon>Cronosvirus</taxon>
        <taxon>Cronosvirus DevCD23823</taxon>
    </lineage>
</organism>